<evidence type="ECO:0000256" key="2">
    <source>
        <dbReference type="ARBA" id="ARBA00012438"/>
    </source>
</evidence>
<evidence type="ECO:0000313" key="9">
    <source>
        <dbReference type="Proteomes" id="UP000606921"/>
    </source>
</evidence>
<dbReference type="Gene3D" id="1.10.287.130">
    <property type="match status" value="1"/>
</dbReference>
<dbReference type="SUPFAM" id="SSF47384">
    <property type="entry name" value="Homodimeric domain of signal transducing histidine kinase"/>
    <property type="match status" value="1"/>
</dbReference>
<dbReference type="PROSITE" id="PS50109">
    <property type="entry name" value="HIS_KIN"/>
    <property type="match status" value="1"/>
</dbReference>
<dbReference type="PROSITE" id="PS50110">
    <property type="entry name" value="RESPONSE_REGULATORY"/>
    <property type="match status" value="1"/>
</dbReference>
<dbReference type="Pfam" id="PF00512">
    <property type="entry name" value="HisKA"/>
    <property type="match status" value="1"/>
</dbReference>
<dbReference type="InterPro" id="IPR003661">
    <property type="entry name" value="HisK_dim/P_dom"/>
</dbReference>
<dbReference type="Gene3D" id="3.40.50.2300">
    <property type="match status" value="1"/>
</dbReference>
<reference evidence="8 9" key="1">
    <citation type="submission" date="2020-11" db="EMBL/GenBank/DDBJ databases">
        <authorList>
            <person name="Lassalle F."/>
        </authorList>
    </citation>
    <scope>NUCLEOTIDE SEQUENCE [LARGE SCALE GENOMIC DNA]</scope>
    <source>
        <strain evidence="8 9">JC140</strain>
    </source>
</reference>
<dbReference type="EC" id="2.7.13.3" evidence="2"/>
<name>A0ABM8PWB8_9HYPH</name>
<comment type="catalytic activity">
    <reaction evidence="1">
        <text>ATP + protein L-histidine = ADP + protein N-phospho-L-histidine.</text>
        <dbReference type="EC" id="2.7.13.3"/>
    </reaction>
</comment>
<evidence type="ECO:0000256" key="3">
    <source>
        <dbReference type="ARBA" id="ARBA00022553"/>
    </source>
</evidence>
<sequence>MSRQMAAVVHELRTPLNGILGMTYLLGQTKLTAEQQNYLSGIRQSGHALAQLVEDLLDLSTLEAGKFRLNARVANLRQLIESVVEMLAPRAHEKRIEIAATVAADVPELLEFDPARLRQVLFNVIGNAVKFTGQGGVLIRVHVEEPDVVIAVSDTGPGMTAEAQKRLFQDFEQMGDAAQRSGGTGLGLAIACRILREFGGSLSAISESGVGSSFTIRFPLRLAEDAAAGAGQRNRLLVGSRVLLLAPAGPAATAMAATIETLGGFCRRAGSAEEAAEALAHNARNAGRFTDLIVDHRMAAEALAGLEQAAPYRILLVNPEERASQPQDLYDAWLIRPLREKSLIDVLVGRLRRRDGAAVVPVENRTEDRAARSLAVLVAEDDPVSAMLVSAVLRKAGHRVTLAEDAAALLERATSSVDRQDLIVSDLHMPGMDVVEALSAVRRHEKTTGLHSRPIIVLSGDAAENSPDGLESLAISAKLTKPADPAHLLRIIDSLAVATFPAANRIDVPASAPLLS</sequence>
<dbReference type="PANTHER" id="PTHR45339:SF1">
    <property type="entry name" value="HYBRID SIGNAL TRANSDUCTION HISTIDINE KINASE J"/>
    <property type="match status" value="1"/>
</dbReference>
<keyword evidence="3 5" id="KW-0597">Phosphoprotein</keyword>
<dbReference type="PRINTS" id="PR00344">
    <property type="entry name" value="BCTRLSENSOR"/>
</dbReference>
<dbReference type="InterPro" id="IPR001789">
    <property type="entry name" value="Sig_transdc_resp-reg_receiver"/>
</dbReference>
<dbReference type="Proteomes" id="UP000606921">
    <property type="component" value="Unassembled WGS sequence"/>
</dbReference>
<dbReference type="InterPro" id="IPR036097">
    <property type="entry name" value="HisK_dim/P_sf"/>
</dbReference>
<organism evidence="8 9">
    <name type="scientific">Pseudorhizobium endolithicum</name>
    <dbReference type="NCBI Taxonomy" id="1191678"/>
    <lineage>
        <taxon>Bacteria</taxon>
        <taxon>Pseudomonadati</taxon>
        <taxon>Pseudomonadota</taxon>
        <taxon>Alphaproteobacteria</taxon>
        <taxon>Hyphomicrobiales</taxon>
        <taxon>Rhizobiaceae</taxon>
        <taxon>Rhizobium/Agrobacterium group</taxon>
        <taxon>Pseudorhizobium</taxon>
    </lineage>
</organism>
<feature type="modified residue" description="4-aspartylphosphate" evidence="5">
    <location>
        <position position="426"/>
    </location>
</feature>
<protein>
    <recommendedName>
        <fullName evidence="2">histidine kinase</fullName>
        <ecNumber evidence="2">2.7.13.3</ecNumber>
    </recommendedName>
</protein>
<evidence type="ECO:0000313" key="8">
    <source>
        <dbReference type="EMBL" id="CAD7052012.1"/>
    </source>
</evidence>
<dbReference type="SMART" id="SM00388">
    <property type="entry name" value="HisKA"/>
    <property type="match status" value="1"/>
</dbReference>
<feature type="domain" description="Response regulatory" evidence="7">
    <location>
        <begin position="375"/>
        <end position="496"/>
    </location>
</feature>
<dbReference type="Pfam" id="PF00072">
    <property type="entry name" value="Response_reg"/>
    <property type="match status" value="1"/>
</dbReference>
<dbReference type="CDD" id="cd00082">
    <property type="entry name" value="HisKA"/>
    <property type="match status" value="1"/>
</dbReference>
<keyword evidence="4" id="KW-0902">Two-component regulatory system</keyword>
<dbReference type="Gene3D" id="3.30.565.10">
    <property type="entry name" value="Histidine kinase-like ATPase, C-terminal domain"/>
    <property type="match status" value="1"/>
</dbReference>
<dbReference type="SUPFAM" id="SSF52172">
    <property type="entry name" value="CheY-like"/>
    <property type="match status" value="1"/>
</dbReference>
<dbReference type="RefSeq" id="WP_185928048.1">
    <property type="nucleotide sequence ID" value="NZ_CABFWF030000015.1"/>
</dbReference>
<dbReference type="Pfam" id="PF02518">
    <property type="entry name" value="HATPase_c"/>
    <property type="match status" value="1"/>
</dbReference>
<dbReference type="CDD" id="cd17546">
    <property type="entry name" value="REC_hyHK_CKI1_RcsC-like"/>
    <property type="match status" value="1"/>
</dbReference>
<evidence type="ECO:0000256" key="1">
    <source>
        <dbReference type="ARBA" id="ARBA00000085"/>
    </source>
</evidence>
<proteinExistence type="predicted"/>
<evidence type="ECO:0000256" key="5">
    <source>
        <dbReference type="PROSITE-ProRule" id="PRU00169"/>
    </source>
</evidence>
<dbReference type="PANTHER" id="PTHR45339">
    <property type="entry name" value="HYBRID SIGNAL TRANSDUCTION HISTIDINE KINASE J"/>
    <property type="match status" value="1"/>
</dbReference>
<accession>A0ABM8PWB8</accession>
<gene>
    <name evidence="8" type="ORF">REJC140_01806</name>
</gene>
<dbReference type="InterPro" id="IPR005467">
    <property type="entry name" value="His_kinase_dom"/>
</dbReference>
<feature type="domain" description="Histidine kinase" evidence="6">
    <location>
        <begin position="7"/>
        <end position="222"/>
    </location>
</feature>
<dbReference type="InterPro" id="IPR003594">
    <property type="entry name" value="HATPase_dom"/>
</dbReference>
<dbReference type="InterPro" id="IPR036890">
    <property type="entry name" value="HATPase_C_sf"/>
</dbReference>
<dbReference type="InterPro" id="IPR004358">
    <property type="entry name" value="Sig_transdc_His_kin-like_C"/>
</dbReference>
<dbReference type="EMBL" id="CABFWF030000015">
    <property type="protein sequence ID" value="CAD7052012.1"/>
    <property type="molecule type" value="Genomic_DNA"/>
</dbReference>
<evidence type="ECO:0000259" key="6">
    <source>
        <dbReference type="PROSITE" id="PS50109"/>
    </source>
</evidence>
<dbReference type="SMART" id="SM00448">
    <property type="entry name" value="REC"/>
    <property type="match status" value="1"/>
</dbReference>
<dbReference type="InterPro" id="IPR011006">
    <property type="entry name" value="CheY-like_superfamily"/>
</dbReference>
<keyword evidence="9" id="KW-1185">Reference proteome</keyword>
<dbReference type="SMART" id="SM00387">
    <property type="entry name" value="HATPase_c"/>
    <property type="match status" value="1"/>
</dbReference>
<dbReference type="SUPFAM" id="SSF55874">
    <property type="entry name" value="ATPase domain of HSP90 chaperone/DNA topoisomerase II/histidine kinase"/>
    <property type="match status" value="1"/>
</dbReference>
<dbReference type="CDD" id="cd16922">
    <property type="entry name" value="HATPase_EvgS-ArcB-TorS-like"/>
    <property type="match status" value="1"/>
</dbReference>
<evidence type="ECO:0000256" key="4">
    <source>
        <dbReference type="ARBA" id="ARBA00023012"/>
    </source>
</evidence>
<evidence type="ECO:0000259" key="7">
    <source>
        <dbReference type="PROSITE" id="PS50110"/>
    </source>
</evidence>
<comment type="caution">
    <text evidence="8">The sequence shown here is derived from an EMBL/GenBank/DDBJ whole genome shotgun (WGS) entry which is preliminary data.</text>
</comment>